<dbReference type="Pfam" id="PF06258">
    <property type="entry name" value="Mito_fiss_Elm1"/>
    <property type="match status" value="1"/>
</dbReference>
<comment type="caution">
    <text evidence="1">The sequence shown here is derived from an EMBL/GenBank/DDBJ whole genome shotgun (WGS) entry which is preliminary data.</text>
</comment>
<dbReference type="InterPro" id="IPR009367">
    <property type="entry name" value="Elm1-like"/>
</dbReference>
<reference evidence="1" key="2">
    <citation type="submission" date="2020-09" db="EMBL/GenBank/DDBJ databases">
        <authorList>
            <person name="Sun Q."/>
            <person name="Sedlacek I."/>
        </authorList>
    </citation>
    <scope>NUCLEOTIDE SEQUENCE</scope>
    <source>
        <strain evidence="1">CCM 7684</strain>
    </source>
</reference>
<dbReference type="Proteomes" id="UP000602745">
    <property type="component" value="Unassembled WGS sequence"/>
</dbReference>
<evidence type="ECO:0000313" key="2">
    <source>
        <dbReference type="Proteomes" id="UP000602745"/>
    </source>
</evidence>
<dbReference type="RefSeq" id="WP_188409522.1">
    <property type="nucleotide sequence ID" value="NZ_BMCP01000002.1"/>
</dbReference>
<evidence type="ECO:0008006" key="3">
    <source>
        <dbReference type="Google" id="ProtNLM"/>
    </source>
</evidence>
<reference evidence="1" key="1">
    <citation type="journal article" date="2014" name="Int. J. Syst. Evol. Microbiol.">
        <title>Complete genome sequence of Corynebacterium casei LMG S-19264T (=DSM 44701T), isolated from a smear-ripened cheese.</title>
        <authorList>
            <consortium name="US DOE Joint Genome Institute (JGI-PGF)"/>
            <person name="Walter F."/>
            <person name="Albersmeier A."/>
            <person name="Kalinowski J."/>
            <person name="Ruckert C."/>
        </authorList>
    </citation>
    <scope>NUCLEOTIDE SEQUENCE</scope>
    <source>
        <strain evidence="1">CCM 7684</strain>
    </source>
</reference>
<accession>A0A8J2YH99</accession>
<dbReference type="AlphaFoldDB" id="A0A8J2YH99"/>
<dbReference type="EMBL" id="BMCP01000002">
    <property type="protein sequence ID" value="GGE42160.1"/>
    <property type="molecule type" value="Genomic_DNA"/>
</dbReference>
<protein>
    <recommendedName>
        <fullName evidence="3">Nucleoside-diphosphate sugar epimerase</fullName>
    </recommendedName>
</protein>
<name>A0A8J2YH99_9RHOB</name>
<keyword evidence="2" id="KW-1185">Reference proteome</keyword>
<organism evidence="1 2">
    <name type="scientific">Agaricicola taiwanensis</name>
    <dbReference type="NCBI Taxonomy" id="591372"/>
    <lineage>
        <taxon>Bacteria</taxon>
        <taxon>Pseudomonadati</taxon>
        <taxon>Pseudomonadota</taxon>
        <taxon>Alphaproteobacteria</taxon>
        <taxon>Rhodobacterales</taxon>
        <taxon>Paracoccaceae</taxon>
        <taxon>Agaricicola</taxon>
    </lineage>
</organism>
<evidence type="ECO:0000313" key="1">
    <source>
        <dbReference type="EMBL" id="GGE42160.1"/>
    </source>
</evidence>
<dbReference type="PANTHER" id="PTHR33986:SF15">
    <property type="entry name" value="MITOCHONDRIAL FISSION PROTEIN ELM1"/>
    <property type="match status" value="1"/>
</dbReference>
<proteinExistence type="predicted"/>
<dbReference type="PANTHER" id="PTHR33986">
    <property type="entry name" value="OS02G0535700 PROTEIN"/>
    <property type="match status" value="1"/>
</dbReference>
<gene>
    <name evidence="1" type="ORF">GCM10007276_19320</name>
</gene>
<sequence>MTTPSLTAWIVTDGKAGDEAPCLGLAEQLRLDPSLHRVAPRAPWVWLMPWGPIDPRDHPDNPKSPIAAPFPDLLIAAGRRSVAYLRYVRKASGGRTFTVMLRDPRTGAGTADLLWVPEHDPLRGANVVVTPTSPHRISPERLADARRNPPQPLAAITAPRVAVLLGGNSRHHSFTASDIDRLTEHLTELTVRGYSLMVTASRRTPATLRERVFTLALRTGGFAWHGNGENPYTSMLALADIIVATADSTNMIGEAAATGTGIYVFEPGGGHSKITRLLARLREMGVLRRLEGKPEPFSYSPVDSTPVIADAVRKRLAARGMMI</sequence>